<gene>
    <name evidence="8" type="ORF">A3K06_01275</name>
</gene>
<dbReference type="Gene3D" id="3.90.79.10">
    <property type="entry name" value="Nucleoside Triphosphate Pyrophosphohydrolase"/>
    <property type="match status" value="1"/>
</dbReference>
<accession>A0A1F5NFW4</accession>
<evidence type="ECO:0000256" key="3">
    <source>
        <dbReference type="ARBA" id="ARBA00022741"/>
    </source>
</evidence>
<evidence type="ECO:0000256" key="5">
    <source>
        <dbReference type="ARBA" id="ARBA00032644"/>
    </source>
</evidence>
<dbReference type="AlphaFoldDB" id="A0A1F5NFW4"/>
<evidence type="ECO:0000256" key="1">
    <source>
        <dbReference type="ARBA" id="ARBA00005582"/>
    </source>
</evidence>
<dbReference type="EMBL" id="MFEG01000002">
    <property type="protein sequence ID" value="OGE76576.1"/>
    <property type="molecule type" value="Genomic_DNA"/>
</dbReference>
<dbReference type="SUPFAM" id="SSF55811">
    <property type="entry name" value="Nudix"/>
    <property type="match status" value="1"/>
</dbReference>
<reference evidence="8 9" key="1">
    <citation type="journal article" date="2016" name="Nat. Commun.">
        <title>Thousands of microbial genomes shed light on interconnected biogeochemical processes in an aquifer system.</title>
        <authorList>
            <person name="Anantharaman K."/>
            <person name="Brown C.T."/>
            <person name="Hug L.A."/>
            <person name="Sharon I."/>
            <person name="Castelle C.J."/>
            <person name="Probst A.J."/>
            <person name="Thomas B.C."/>
            <person name="Singh A."/>
            <person name="Wilkins M.J."/>
            <person name="Karaoz U."/>
            <person name="Brodie E.L."/>
            <person name="Williams K.H."/>
            <person name="Hubbard S.S."/>
            <person name="Banfield J.F."/>
        </authorList>
    </citation>
    <scope>NUCLEOTIDE SEQUENCE [LARGE SCALE GENOMIC DNA]</scope>
</reference>
<dbReference type="InterPro" id="IPR020084">
    <property type="entry name" value="NUDIX_hydrolase_CS"/>
</dbReference>
<organism evidence="8 9">
    <name type="scientific">Candidatus Doudnabacteria bacterium RIFCSPHIGHO2_01_52_17</name>
    <dbReference type="NCBI Taxonomy" id="1817820"/>
    <lineage>
        <taxon>Bacteria</taxon>
        <taxon>Candidatus Doudnaibacteriota</taxon>
    </lineage>
</organism>
<dbReference type="Pfam" id="PF00293">
    <property type="entry name" value="NUDIX"/>
    <property type="match status" value="1"/>
</dbReference>
<dbReference type="GO" id="GO:0006754">
    <property type="term" value="P:ATP biosynthetic process"/>
    <property type="evidence" value="ECO:0007669"/>
    <property type="project" value="TreeGrafter"/>
</dbReference>
<dbReference type="InterPro" id="IPR051325">
    <property type="entry name" value="Nudix_hydrolase_domain"/>
</dbReference>
<name>A0A1F5NFW4_9BACT</name>
<dbReference type="CDD" id="cd03428">
    <property type="entry name" value="NUDIX_Ap4A_Nudt2"/>
    <property type="match status" value="1"/>
</dbReference>
<feature type="domain" description="Nudix hydrolase" evidence="7">
    <location>
        <begin position="2"/>
        <end position="134"/>
    </location>
</feature>
<dbReference type="GO" id="GO:0004081">
    <property type="term" value="F:bis(5'-nucleosyl)-tetraphosphatase (asymmetrical) activity"/>
    <property type="evidence" value="ECO:0007669"/>
    <property type="project" value="TreeGrafter"/>
</dbReference>
<evidence type="ECO:0000256" key="6">
    <source>
        <dbReference type="RuleBase" id="RU003476"/>
    </source>
</evidence>
<dbReference type="PROSITE" id="PS00893">
    <property type="entry name" value="NUDIX_BOX"/>
    <property type="match status" value="1"/>
</dbReference>
<dbReference type="PANTHER" id="PTHR21340">
    <property type="entry name" value="DIADENOSINE 5,5-P1,P4-TETRAPHOSPHATE PYROPHOSPHOHYDROLASE MUTT"/>
    <property type="match status" value="1"/>
</dbReference>
<dbReference type="PANTHER" id="PTHR21340:SF0">
    <property type="entry name" value="BIS(5'-NUCLEOSYL)-TETRAPHOSPHATASE [ASYMMETRICAL]"/>
    <property type="match status" value="1"/>
</dbReference>
<evidence type="ECO:0000256" key="4">
    <source>
        <dbReference type="ARBA" id="ARBA00022801"/>
    </source>
</evidence>
<comment type="similarity">
    <text evidence="1 6">Belongs to the Nudix hydrolase family.</text>
</comment>
<proteinExistence type="inferred from homology"/>
<evidence type="ECO:0000313" key="8">
    <source>
        <dbReference type="EMBL" id="OGE76576.1"/>
    </source>
</evidence>
<dbReference type="InterPro" id="IPR000086">
    <property type="entry name" value="NUDIX_hydrolase_dom"/>
</dbReference>
<dbReference type="InterPro" id="IPR015797">
    <property type="entry name" value="NUDIX_hydrolase-like_dom_sf"/>
</dbReference>
<sequence>MPVIRSAGAVVFRETSEGREYLLLKHSPPYSHWDFPKGHIEKGEKTEETVRREIKEETGISKIEIIPGFKETKRYFVKYTGEKTLKFVAYFLTKTSDKKVKISWEHQDYAWLPYEKAVKQITYSTSKKLLKEADEFLSRRKKLLLRREGVELK</sequence>
<dbReference type="PROSITE" id="PS51462">
    <property type="entry name" value="NUDIX"/>
    <property type="match status" value="1"/>
</dbReference>
<dbReference type="GO" id="GO:0000166">
    <property type="term" value="F:nucleotide binding"/>
    <property type="evidence" value="ECO:0007669"/>
    <property type="project" value="UniProtKB-KW"/>
</dbReference>
<dbReference type="InterPro" id="IPR020476">
    <property type="entry name" value="Nudix_hydrolase"/>
</dbReference>
<dbReference type="Proteomes" id="UP000176547">
    <property type="component" value="Unassembled WGS sequence"/>
</dbReference>
<keyword evidence="3" id="KW-0547">Nucleotide-binding</keyword>
<evidence type="ECO:0000256" key="2">
    <source>
        <dbReference type="ARBA" id="ARBA00018911"/>
    </source>
</evidence>
<dbReference type="GO" id="GO:0006167">
    <property type="term" value="P:AMP biosynthetic process"/>
    <property type="evidence" value="ECO:0007669"/>
    <property type="project" value="TreeGrafter"/>
</dbReference>
<evidence type="ECO:0000259" key="7">
    <source>
        <dbReference type="PROSITE" id="PS51462"/>
    </source>
</evidence>
<keyword evidence="4 6" id="KW-0378">Hydrolase</keyword>
<comment type="caution">
    <text evidence="8">The sequence shown here is derived from an EMBL/GenBank/DDBJ whole genome shotgun (WGS) entry which is preliminary data.</text>
</comment>
<dbReference type="InterPro" id="IPR003565">
    <property type="entry name" value="Tetra_PHTase"/>
</dbReference>
<protein>
    <recommendedName>
        <fullName evidence="2">Bis(5'-nucleosyl)-tetraphosphatase [asymmetrical]</fullName>
    </recommendedName>
    <alternativeName>
        <fullName evidence="5">Diadenosine 5',5'''-P1,P4-tetraphosphate asymmetrical hydrolase</fullName>
    </alternativeName>
</protein>
<dbReference type="PRINTS" id="PR00502">
    <property type="entry name" value="NUDIXFAMILY"/>
</dbReference>
<evidence type="ECO:0000313" key="9">
    <source>
        <dbReference type="Proteomes" id="UP000176547"/>
    </source>
</evidence>